<dbReference type="SUPFAM" id="SSF57667">
    <property type="entry name" value="beta-beta-alpha zinc fingers"/>
    <property type="match status" value="8"/>
</dbReference>
<comment type="caution">
    <text evidence="24">The sequence shown here is derived from an EMBL/GenBank/DDBJ whole genome shotgun (WGS) entry which is preliminary data.</text>
</comment>
<keyword evidence="3" id="KW-0678">Repressor</keyword>
<dbReference type="Pfam" id="PF00096">
    <property type="entry name" value="zf-C2H2"/>
    <property type="match status" value="8"/>
</dbReference>
<dbReference type="Gene3D" id="2.170.270.10">
    <property type="entry name" value="SET domain"/>
    <property type="match status" value="1"/>
</dbReference>
<feature type="domain" description="C2H2-type" evidence="22">
    <location>
        <begin position="458"/>
        <end position="485"/>
    </location>
</feature>
<dbReference type="AlphaFoldDB" id="A0A7L2YQQ3"/>
<evidence type="ECO:0000256" key="12">
    <source>
        <dbReference type="ARBA" id="ARBA00022843"/>
    </source>
</evidence>
<evidence type="ECO:0000256" key="1">
    <source>
        <dbReference type="ARBA" id="ARBA00004123"/>
    </source>
</evidence>
<keyword evidence="7" id="KW-0949">S-adenosyl-L-methionine</keyword>
<keyword evidence="12" id="KW-0832">Ubl conjugation</keyword>
<evidence type="ECO:0000256" key="14">
    <source>
        <dbReference type="ARBA" id="ARBA00023125"/>
    </source>
</evidence>
<feature type="compositionally biased region" description="Basic residues" evidence="21">
    <location>
        <begin position="928"/>
        <end position="937"/>
    </location>
</feature>
<feature type="compositionally biased region" description="Low complexity" evidence="21">
    <location>
        <begin position="1112"/>
        <end position="1138"/>
    </location>
</feature>
<comment type="subcellular location">
    <subcellularLocation>
        <location evidence="1">Nucleus</location>
    </subcellularLocation>
</comment>
<feature type="domain" description="SET" evidence="23">
    <location>
        <begin position="49"/>
        <end position="159"/>
    </location>
</feature>
<evidence type="ECO:0000256" key="3">
    <source>
        <dbReference type="ARBA" id="ARBA00022491"/>
    </source>
</evidence>
<dbReference type="GO" id="GO:0008168">
    <property type="term" value="F:methyltransferase activity"/>
    <property type="evidence" value="ECO:0007669"/>
    <property type="project" value="UniProtKB-KW"/>
</dbReference>
<evidence type="ECO:0000256" key="2">
    <source>
        <dbReference type="ARBA" id="ARBA00022473"/>
    </source>
</evidence>
<dbReference type="FunFam" id="3.30.160.60:FF:000603">
    <property type="entry name" value="PR domain zinc finger protein 15"/>
    <property type="match status" value="1"/>
</dbReference>
<keyword evidence="8" id="KW-0479">Metal-binding</keyword>
<dbReference type="InterPro" id="IPR013087">
    <property type="entry name" value="Znf_C2H2_type"/>
</dbReference>
<evidence type="ECO:0000256" key="15">
    <source>
        <dbReference type="ARBA" id="ARBA00023159"/>
    </source>
</evidence>
<feature type="domain" description="C2H2-type" evidence="22">
    <location>
        <begin position="800"/>
        <end position="827"/>
    </location>
</feature>
<evidence type="ECO:0000256" key="21">
    <source>
        <dbReference type="SAM" id="MobiDB-lite"/>
    </source>
</evidence>
<evidence type="ECO:0000256" key="17">
    <source>
        <dbReference type="ARBA" id="ARBA00023242"/>
    </source>
</evidence>
<proteinExistence type="predicted"/>
<dbReference type="InterPro" id="IPR001214">
    <property type="entry name" value="SET_dom"/>
</dbReference>
<dbReference type="InterPro" id="IPR036236">
    <property type="entry name" value="Znf_C2H2_sf"/>
</dbReference>
<keyword evidence="5" id="KW-0489">Methyltransferase</keyword>
<dbReference type="PROSITE" id="PS50157">
    <property type="entry name" value="ZINC_FINGER_C2H2_2"/>
    <property type="match status" value="15"/>
</dbReference>
<dbReference type="SMART" id="SM00355">
    <property type="entry name" value="ZnF_C2H2"/>
    <property type="match status" value="17"/>
</dbReference>
<dbReference type="GO" id="GO:0008270">
    <property type="term" value="F:zinc ion binding"/>
    <property type="evidence" value="ECO:0007669"/>
    <property type="project" value="UniProtKB-KW"/>
</dbReference>
<feature type="domain" description="C2H2-type" evidence="22">
    <location>
        <begin position="370"/>
        <end position="392"/>
    </location>
</feature>
<dbReference type="FunFam" id="3.30.160.60:FF:003229">
    <property type="entry name" value="PR/SET domain 15"/>
    <property type="match status" value="1"/>
</dbReference>
<dbReference type="CDD" id="cd19199">
    <property type="entry name" value="PR-SET_PRDM15"/>
    <property type="match status" value="1"/>
</dbReference>
<feature type="region of interest" description="Disordered" evidence="21">
    <location>
        <begin position="221"/>
        <end position="271"/>
    </location>
</feature>
<accession>A0A7L2YQQ3</accession>
<evidence type="ECO:0000256" key="5">
    <source>
        <dbReference type="ARBA" id="ARBA00022603"/>
    </source>
</evidence>
<dbReference type="Pfam" id="PF13894">
    <property type="entry name" value="zf-C2H2_4"/>
    <property type="match status" value="1"/>
</dbReference>
<evidence type="ECO:0000256" key="16">
    <source>
        <dbReference type="ARBA" id="ARBA00023163"/>
    </source>
</evidence>
<evidence type="ECO:0000256" key="7">
    <source>
        <dbReference type="ARBA" id="ARBA00022691"/>
    </source>
</evidence>
<dbReference type="GO" id="GO:0032259">
    <property type="term" value="P:methylation"/>
    <property type="evidence" value="ECO:0007669"/>
    <property type="project" value="UniProtKB-KW"/>
</dbReference>
<feature type="domain" description="C2H2-type" evidence="22">
    <location>
        <begin position="485"/>
        <end position="507"/>
    </location>
</feature>
<keyword evidence="17" id="KW-0539">Nucleus</keyword>
<feature type="domain" description="C2H2-type" evidence="22">
    <location>
        <begin position="652"/>
        <end position="679"/>
    </location>
</feature>
<feature type="non-terminal residue" evidence="24">
    <location>
        <position position="1"/>
    </location>
</feature>
<dbReference type="InterPro" id="IPR046341">
    <property type="entry name" value="SET_dom_sf"/>
</dbReference>
<evidence type="ECO:0000256" key="8">
    <source>
        <dbReference type="ARBA" id="ARBA00022723"/>
    </source>
</evidence>
<dbReference type="GO" id="GO:0000978">
    <property type="term" value="F:RNA polymerase II cis-regulatory region sequence-specific DNA binding"/>
    <property type="evidence" value="ECO:0007669"/>
    <property type="project" value="TreeGrafter"/>
</dbReference>
<dbReference type="FunFam" id="3.30.160.60:FF:000937">
    <property type="entry name" value="PR domain zinc finger protein 15"/>
    <property type="match status" value="1"/>
</dbReference>
<keyword evidence="11" id="KW-0862">Zinc</keyword>
<feature type="domain" description="C2H2-type" evidence="22">
    <location>
        <begin position="716"/>
        <end position="743"/>
    </location>
</feature>
<keyword evidence="15" id="KW-0010">Activator</keyword>
<keyword evidence="14" id="KW-0238">DNA-binding</keyword>
<dbReference type="Pfam" id="PF21549">
    <property type="entry name" value="PRDM2_PR"/>
    <property type="match status" value="1"/>
</dbReference>
<dbReference type="Proteomes" id="UP000550086">
    <property type="component" value="Unassembled WGS sequence"/>
</dbReference>
<sequence>MAEDSSEETMFIWCDDCGLYHDSECPELGPVVTVKDSFVLSRARSSLPSNLEIRQLEDGTEGVFALTQLVKRTQFGPFESKRVAKLEKESVFPLKVFQKGGPLVYFDTSNEEDCNWMMMVRPATKYEHQNLTAFQQDNDIYFTTSRDIPPGTELRVWYAAFYGKKMEKPVLKQVTSVANVNAPEGSGAAEAEPSQWTCKVCSSVFQEPQLLTEHLLSHLEQAKGAPQSSQDEAVSEKAAEPPPVEQPVICDAASASSESRRKARRGRKPKTAKAEIPLVVIEDKDSAEEHVAEVVTEVPPEEVALPSATEERIMEFVLGRMPGTTNSISSVAKFAHHQNTMSLKRSLILSSRHGIRRKLIKQLGEHKRVYQCSICSKIFQNSSNLSRHIRSHGDKLFKCEECAKLFSRKESLKQHVSYKHSRNEVDSEYRYKCTTCEKAFRIESALEFHNCRTDDKTFQCEMCFRFFSTNSNLSKHKKKHGDKKFACEICNKMFYRKDVMLDHQRRHLEGVRRVKREDFEHSTENMVRYKKEPSGCPVCGKVFSCRSNMNKHLLTHGDKKYTCEICGRKFFRVDVLRDHIHVHFKDIALMDDHQREEFIGKIGISSEENDDNSDESADSEPHKYSCKRCQLTFGRGKEYLKHIMDVHKEKGYGCSICNRRFALKATYHAHMVIHRENLPDPNVQKYIHPCEICGRIFNSIGNLERHKLIHTGVKSHACEQCGKSFARKDMLKEHMRVHDNIREYLCAECGKGMKTKHALRHHMKLHKGIKEYECKECHRKFAQKVNMLKHYKRHTGIKDFMCELCGKTFSERNTMETHKLIHTVGKQWTCSVCDKKYVTDYMLQKHIQLTHDKVEAQSCQLCGTKVSTRASMSRHMRRKHPEILSVRIDDLEQLPETTTIDASSIGIVQPELALEQGELPEGKQNMKALKRGQKRKQKSGEEEEAQVPEDPAFSEYTEKEGEFTGNVGDETNSAVQSIQQVVVTLGDPNVTAPSSSVGLTNITVTPITTAAGTQFTHLQPVAVGHLTAPERQLQLDNSILTVTFDTVSGSAMLHNRQSDIQIQPQSEAANPQSVAHFINLTTLVNSIAPLGNQITEQHPLTWRSVPQTDVLQPQAQPTQQQSGQQQVQTEQQQQMYSY</sequence>
<feature type="domain" description="C2H2-type" evidence="22">
    <location>
        <begin position="688"/>
        <end position="715"/>
    </location>
</feature>
<evidence type="ECO:0000256" key="19">
    <source>
        <dbReference type="ARBA" id="ARBA00079750"/>
    </source>
</evidence>
<feature type="domain" description="C2H2-type" evidence="22">
    <location>
        <begin position="744"/>
        <end position="771"/>
    </location>
</feature>
<keyword evidence="10 20" id="KW-0863">Zinc-finger</keyword>
<feature type="domain" description="C2H2-type" evidence="22">
    <location>
        <begin position="828"/>
        <end position="856"/>
    </location>
</feature>
<gene>
    <name evidence="24" type="primary">Prdm15_0</name>
    <name evidence="24" type="ORF">JACJAC_R07781</name>
</gene>
<feature type="domain" description="C2H2-type" evidence="22">
    <location>
        <begin position="397"/>
        <end position="425"/>
    </location>
</feature>
<dbReference type="GO" id="GO:0005634">
    <property type="term" value="C:nucleus"/>
    <property type="evidence" value="ECO:0007669"/>
    <property type="project" value="UniProtKB-SubCell"/>
</dbReference>
<evidence type="ECO:0000256" key="20">
    <source>
        <dbReference type="PROSITE-ProRule" id="PRU00042"/>
    </source>
</evidence>
<keyword evidence="25" id="KW-1185">Reference proteome</keyword>
<feature type="domain" description="C2H2-type" evidence="22">
    <location>
        <begin position="772"/>
        <end position="799"/>
    </location>
</feature>
<feature type="compositionally biased region" description="Acidic residues" evidence="21">
    <location>
        <begin position="607"/>
        <end position="618"/>
    </location>
</feature>
<dbReference type="GO" id="GO:0000981">
    <property type="term" value="F:DNA-binding transcription factor activity, RNA polymerase II-specific"/>
    <property type="evidence" value="ECO:0007669"/>
    <property type="project" value="TreeGrafter"/>
</dbReference>
<feature type="domain" description="C2H2-type" evidence="22">
    <location>
        <begin position="431"/>
        <end position="449"/>
    </location>
</feature>
<evidence type="ECO:0000256" key="4">
    <source>
        <dbReference type="ARBA" id="ARBA00022499"/>
    </source>
</evidence>
<keyword evidence="9" id="KW-0677">Repeat</keyword>
<dbReference type="PROSITE" id="PS50280">
    <property type="entry name" value="SET"/>
    <property type="match status" value="1"/>
</dbReference>
<feature type="non-terminal residue" evidence="24">
    <location>
        <position position="1138"/>
    </location>
</feature>
<evidence type="ECO:0000256" key="11">
    <source>
        <dbReference type="ARBA" id="ARBA00022833"/>
    </source>
</evidence>
<feature type="region of interest" description="Disordered" evidence="21">
    <location>
        <begin position="1111"/>
        <end position="1138"/>
    </location>
</feature>
<protein>
    <recommendedName>
        <fullName evidence="18">PR domain zinc finger protein 15</fullName>
    </recommendedName>
    <alternativeName>
        <fullName evidence="19">PR domain-containing protein 15</fullName>
    </alternativeName>
</protein>
<evidence type="ECO:0000256" key="6">
    <source>
        <dbReference type="ARBA" id="ARBA00022679"/>
    </source>
</evidence>
<evidence type="ECO:0000256" key="10">
    <source>
        <dbReference type="ARBA" id="ARBA00022771"/>
    </source>
</evidence>
<feature type="region of interest" description="Disordered" evidence="21">
    <location>
        <begin position="602"/>
        <end position="621"/>
    </location>
</feature>
<dbReference type="InterPro" id="IPR059126">
    <property type="entry name" value="zf-C2H2_PRDM15"/>
</dbReference>
<dbReference type="InterPro" id="IPR050527">
    <property type="entry name" value="Snail/Krueppel_Znf"/>
</dbReference>
<keyword evidence="13" id="KW-0805">Transcription regulation</keyword>
<evidence type="ECO:0000256" key="13">
    <source>
        <dbReference type="ARBA" id="ARBA00023015"/>
    </source>
</evidence>
<dbReference type="FunFam" id="3.30.160.60:FF:005266">
    <property type="match status" value="1"/>
</dbReference>
<dbReference type="FunFam" id="3.30.160.60:FF:004086">
    <property type="match status" value="1"/>
</dbReference>
<dbReference type="FunFam" id="2.170.270.10:FF:000007">
    <property type="entry name" value="PR domain zinc finger protein 10"/>
    <property type="match status" value="1"/>
</dbReference>
<dbReference type="Gene3D" id="3.30.160.60">
    <property type="entry name" value="Classic Zinc Finger"/>
    <property type="match status" value="12"/>
</dbReference>
<feature type="domain" description="C2H2-type" evidence="22">
    <location>
        <begin position="561"/>
        <end position="588"/>
    </location>
</feature>
<evidence type="ECO:0000256" key="18">
    <source>
        <dbReference type="ARBA" id="ARBA00073659"/>
    </source>
</evidence>
<evidence type="ECO:0000313" key="24">
    <source>
        <dbReference type="EMBL" id="NXS96865.1"/>
    </source>
</evidence>
<dbReference type="FunFam" id="3.30.160.60:FF:000593">
    <property type="entry name" value="PR domain zinc finger protein 15"/>
    <property type="match status" value="1"/>
</dbReference>
<dbReference type="EMBL" id="VZTM01019921">
    <property type="protein sequence ID" value="NXS96865.1"/>
    <property type="molecule type" value="Genomic_DNA"/>
</dbReference>
<evidence type="ECO:0000259" key="22">
    <source>
        <dbReference type="PROSITE" id="PS50157"/>
    </source>
</evidence>
<keyword evidence="16" id="KW-0804">Transcription</keyword>
<feature type="domain" description="C2H2-type" evidence="22">
    <location>
        <begin position="534"/>
        <end position="561"/>
    </location>
</feature>
<feature type="domain" description="C2H2-type" evidence="22">
    <location>
        <begin position="196"/>
        <end position="223"/>
    </location>
</feature>
<evidence type="ECO:0000256" key="9">
    <source>
        <dbReference type="ARBA" id="ARBA00022737"/>
    </source>
</evidence>
<reference evidence="24 25" key="1">
    <citation type="submission" date="2019-09" db="EMBL/GenBank/DDBJ databases">
        <title>Bird 10,000 Genomes (B10K) Project - Family phase.</title>
        <authorList>
            <person name="Zhang G."/>
        </authorList>
    </citation>
    <scope>NUCLEOTIDE SEQUENCE [LARGE SCALE GENOMIC DNA]</scope>
    <source>
        <strain evidence="24">B10K-DU-002-59</strain>
        <tissue evidence="24">Muscle</tissue>
    </source>
</reference>
<organism evidence="24 25">
    <name type="scientific">Jacana jacana</name>
    <name type="common">Wattled jacana</name>
    <name type="synonym">Parra jacana</name>
    <dbReference type="NCBI Taxonomy" id="54508"/>
    <lineage>
        <taxon>Eukaryota</taxon>
        <taxon>Metazoa</taxon>
        <taxon>Chordata</taxon>
        <taxon>Craniata</taxon>
        <taxon>Vertebrata</taxon>
        <taxon>Euteleostomi</taxon>
        <taxon>Archelosauria</taxon>
        <taxon>Archosauria</taxon>
        <taxon>Dinosauria</taxon>
        <taxon>Saurischia</taxon>
        <taxon>Theropoda</taxon>
        <taxon>Coelurosauria</taxon>
        <taxon>Aves</taxon>
        <taxon>Neognathae</taxon>
        <taxon>Neoaves</taxon>
        <taxon>Charadriiformes</taxon>
        <taxon>Jacanidae</taxon>
        <taxon>Jacana</taxon>
    </lineage>
</organism>
<dbReference type="PROSITE" id="PS00028">
    <property type="entry name" value="ZINC_FINGER_C2H2_1"/>
    <property type="match status" value="16"/>
</dbReference>
<dbReference type="InterPro" id="IPR044409">
    <property type="entry name" value="PRDM15_PR-SET"/>
</dbReference>
<dbReference type="PANTHER" id="PTHR24388">
    <property type="entry name" value="ZINC FINGER PROTEIN"/>
    <property type="match status" value="1"/>
</dbReference>
<keyword evidence="6" id="KW-0808">Transferase</keyword>
<name>A0A7L2YQQ3_JACJC</name>
<keyword evidence="4" id="KW-1017">Isopeptide bond</keyword>
<feature type="region of interest" description="Disordered" evidence="21">
    <location>
        <begin position="916"/>
        <end position="956"/>
    </location>
</feature>
<dbReference type="PANTHER" id="PTHR24388:SF53">
    <property type="entry name" value="CHORION TRANSCRIPTION FACTOR CF2-RELATED"/>
    <property type="match status" value="1"/>
</dbReference>
<feature type="compositionally biased region" description="Basic residues" evidence="21">
    <location>
        <begin position="261"/>
        <end position="271"/>
    </location>
</feature>
<evidence type="ECO:0000259" key="23">
    <source>
        <dbReference type="PROSITE" id="PS50280"/>
    </source>
</evidence>
<dbReference type="OrthoDB" id="4748970at2759"/>
<evidence type="ECO:0000313" key="25">
    <source>
        <dbReference type="Proteomes" id="UP000550086"/>
    </source>
</evidence>
<keyword evidence="2" id="KW-0217">Developmental protein</keyword>
<dbReference type="Pfam" id="PF23573">
    <property type="entry name" value="zf-C2H2_PRDM15"/>
    <property type="match status" value="1"/>
</dbReference>